<dbReference type="PANTHER" id="PTHR43595">
    <property type="entry name" value="37S RIBOSOMAL PROTEIN S26, MITOCHONDRIAL"/>
    <property type="match status" value="1"/>
</dbReference>
<comment type="caution">
    <text evidence="3">The sequence shown here is derived from an EMBL/GenBank/DDBJ whole genome shotgun (WGS) entry which is preliminary data.</text>
</comment>
<accession>A0A1Q3A6P7</accession>
<dbReference type="OrthoDB" id="275227at2759"/>
<feature type="domain" description="Manganese/iron superoxide dismutase C-terminal" evidence="2">
    <location>
        <begin position="113"/>
        <end position="170"/>
    </location>
</feature>
<dbReference type="PANTHER" id="PTHR43595:SF2">
    <property type="entry name" value="SMALL RIBOSOMAL SUBUNIT PROTEIN MS42"/>
    <property type="match status" value="1"/>
</dbReference>
<dbReference type="InterPro" id="IPR036314">
    <property type="entry name" value="SOD_C_sf"/>
</dbReference>
<dbReference type="Gene3D" id="3.55.40.20">
    <property type="entry name" value="Iron/manganese superoxide dismutase, C-terminal domain"/>
    <property type="match status" value="1"/>
</dbReference>
<dbReference type="Pfam" id="PF02777">
    <property type="entry name" value="Sod_Fe_C"/>
    <property type="match status" value="2"/>
</dbReference>
<dbReference type="AlphaFoldDB" id="A0A1Q3A6P7"/>
<dbReference type="GO" id="GO:0046872">
    <property type="term" value="F:metal ion binding"/>
    <property type="evidence" value="ECO:0007669"/>
    <property type="project" value="InterPro"/>
</dbReference>
<organism evidence="3 4">
    <name type="scientific">Zygosaccharomyces rouxii</name>
    <dbReference type="NCBI Taxonomy" id="4956"/>
    <lineage>
        <taxon>Eukaryota</taxon>
        <taxon>Fungi</taxon>
        <taxon>Dikarya</taxon>
        <taxon>Ascomycota</taxon>
        <taxon>Saccharomycotina</taxon>
        <taxon>Saccharomycetes</taxon>
        <taxon>Saccharomycetales</taxon>
        <taxon>Saccharomycetaceae</taxon>
        <taxon>Zygosaccharomyces</taxon>
    </lineage>
</organism>
<dbReference type="Proteomes" id="UP000187013">
    <property type="component" value="Unassembled WGS sequence"/>
</dbReference>
<evidence type="ECO:0000313" key="3">
    <source>
        <dbReference type="EMBL" id="GAV51321.1"/>
    </source>
</evidence>
<protein>
    <recommendedName>
        <fullName evidence="2">Manganese/iron superoxide dismutase C-terminal domain-containing protein</fullName>
    </recommendedName>
</protein>
<reference evidence="3 4" key="1">
    <citation type="submission" date="2016-08" db="EMBL/GenBank/DDBJ databases">
        <title>Draft genome sequence of allopolyploid Zygosaccharomyces rouxii.</title>
        <authorList>
            <person name="Watanabe J."/>
            <person name="Uehara K."/>
            <person name="Mogi Y."/>
            <person name="Tsukioka Y."/>
        </authorList>
    </citation>
    <scope>NUCLEOTIDE SEQUENCE [LARGE SCALE GENOMIC DNA]</scope>
    <source>
        <strain evidence="3 4">NBRC 110957</strain>
    </source>
</reference>
<dbReference type="InterPro" id="IPR036324">
    <property type="entry name" value="Mn/Fe_SOD_N_sf"/>
</dbReference>
<dbReference type="SUPFAM" id="SSF54719">
    <property type="entry name" value="Fe,Mn superoxide dismutase (SOD), C-terminal domain"/>
    <property type="match status" value="1"/>
</dbReference>
<dbReference type="GO" id="GO:0004784">
    <property type="term" value="F:superoxide dismutase activity"/>
    <property type="evidence" value="ECO:0007669"/>
    <property type="project" value="InterPro"/>
</dbReference>
<gene>
    <name evidence="3" type="ORF">ZYGR_0AD05040</name>
</gene>
<comment type="function">
    <text evidence="1">Component of the mitochondrial ribosome (mitoribosome), a dedicated translation machinery responsible for the synthesis of mitochondrial genome-encoded proteins, including at least some of the essential transmembrane subunits of the mitochondrial respiratory chain. The mitoribosomes are attached to the mitochondrial inner membrane and translation products are cotranslationally integrated into the membrane.</text>
</comment>
<proteinExistence type="predicted"/>
<name>A0A1Q3A6P7_ZYGRO</name>
<evidence type="ECO:0000259" key="2">
    <source>
        <dbReference type="Pfam" id="PF02777"/>
    </source>
</evidence>
<sequence>MIGSTLCRRGIHTVPKLPNAWLLQQQGIPNVLSAKGFQTLWNQHQKYLCDKLTLATSGTSMESYFPFHLLLNTAKRPFQTHIFNLASAAHNNHLFVENILPTTHAGNTQPSRSFLTRIEESFENDWESVKEEMVRRADQEVLGQGWLFLVENANKELHILLTQNNGTPYYFPRNQLFDLNSALTLEEFAQLQEVRKLVKSREGQKVEDWTMPLVCVSLWDQAYLHDYGVKNRSQYVKNVLDNLNWSVVNSRLYSSAQ</sequence>
<feature type="domain" description="Manganese/iron superoxide dismutase C-terminal" evidence="2">
    <location>
        <begin position="206"/>
        <end position="251"/>
    </location>
</feature>
<dbReference type="GO" id="GO:0005737">
    <property type="term" value="C:cytoplasm"/>
    <property type="evidence" value="ECO:0007669"/>
    <property type="project" value="TreeGrafter"/>
</dbReference>
<dbReference type="SUPFAM" id="SSF46609">
    <property type="entry name" value="Fe,Mn superoxide dismutase (SOD), N-terminal domain"/>
    <property type="match status" value="1"/>
</dbReference>
<evidence type="ECO:0000256" key="1">
    <source>
        <dbReference type="ARBA" id="ARBA00037226"/>
    </source>
</evidence>
<evidence type="ECO:0000313" key="4">
    <source>
        <dbReference type="Proteomes" id="UP000187013"/>
    </source>
</evidence>
<dbReference type="InterPro" id="IPR019832">
    <property type="entry name" value="Mn/Fe_SOD_C"/>
</dbReference>
<dbReference type="eggNOG" id="KOG0876">
    <property type="taxonomic scope" value="Eukaryota"/>
</dbReference>
<dbReference type="EMBL" id="BDGX01000030">
    <property type="protein sequence ID" value="GAV51321.1"/>
    <property type="molecule type" value="Genomic_DNA"/>
</dbReference>